<dbReference type="EMBL" id="JAEVHI010000001">
    <property type="protein sequence ID" value="KAG5305252.1"/>
    <property type="molecule type" value="Genomic_DNA"/>
</dbReference>
<evidence type="ECO:0000313" key="2">
    <source>
        <dbReference type="Proteomes" id="UP000670092"/>
    </source>
</evidence>
<organism evidence="1 2">
    <name type="scientific">Ajellomyces capsulatus</name>
    <name type="common">Darling's disease fungus</name>
    <name type="synonym">Histoplasma capsulatum</name>
    <dbReference type="NCBI Taxonomy" id="5037"/>
    <lineage>
        <taxon>Eukaryota</taxon>
        <taxon>Fungi</taxon>
        <taxon>Dikarya</taxon>
        <taxon>Ascomycota</taxon>
        <taxon>Pezizomycotina</taxon>
        <taxon>Eurotiomycetes</taxon>
        <taxon>Eurotiomycetidae</taxon>
        <taxon>Onygenales</taxon>
        <taxon>Ajellomycetaceae</taxon>
        <taxon>Histoplasma</taxon>
    </lineage>
</organism>
<dbReference type="Proteomes" id="UP000670092">
    <property type="component" value="Unassembled WGS sequence"/>
</dbReference>
<reference evidence="1 2" key="1">
    <citation type="submission" date="2021-01" db="EMBL/GenBank/DDBJ databases">
        <title>Chromosome-level genome assembly of a human fungal pathogen reveals clustering of transcriptionally co-regulated genes.</title>
        <authorList>
            <person name="Voorhies M."/>
            <person name="Cohen S."/>
            <person name="Shea T.P."/>
            <person name="Petrus S."/>
            <person name="Munoz J.F."/>
            <person name="Poplawski S."/>
            <person name="Goldman W.E."/>
            <person name="Michael T."/>
            <person name="Cuomo C.A."/>
            <person name="Sil A."/>
            <person name="Beyhan S."/>
        </authorList>
    </citation>
    <scope>NUCLEOTIDE SEQUENCE [LARGE SCALE GENOMIC DNA]</scope>
    <source>
        <strain evidence="1 2">G184AR</strain>
    </source>
</reference>
<accession>A0A8H8D919</accession>
<dbReference type="VEuPathDB" id="FungiDB:I7I52_03847"/>
<comment type="caution">
    <text evidence="1">The sequence shown here is derived from an EMBL/GenBank/DDBJ whole genome shotgun (WGS) entry which is preliminary data.</text>
</comment>
<dbReference type="AlphaFoldDB" id="A0A8H8D919"/>
<name>A0A8H8D919_AJECA</name>
<gene>
    <name evidence="1" type="ORF">I7I52_03847</name>
</gene>
<evidence type="ECO:0000313" key="1">
    <source>
        <dbReference type="EMBL" id="KAG5305252.1"/>
    </source>
</evidence>
<proteinExistence type="predicted"/>
<sequence length="66" mass="7305">MLLQKVQNLPTTHFVRDLSCATSVSSGSYICIKASLQAADWEQTMLEFAQTAIFIMVTTEVTQGYS</sequence>
<protein>
    <submittedName>
        <fullName evidence="1">Uncharacterized protein</fullName>
    </submittedName>
</protein>